<organism evidence="1 2">
    <name type="scientific">Botrimarina mediterranea</name>
    <dbReference type="NCBI Taxonomy" id="2528022"/>
    <lineage>
        <taxon>Bacteria</taxon>
        <taxon>Pseudomonadati</taxon>
        <taxon>Planctomycetota</taxon>
        <taxon>Planctomycetia</taxon>
        <taxon>Pirellulales</taxon>
        <taxon>Lacipirellulaceae</taxon>
        <taxon>Botrimarina</taxon>
    </lineage>
</organism>
<dbReference type="Gene3D" id="3.90.550.10">
    <property type="entry name" value="Spore Coat Polysaccharide Biosynthesis Protein SpsA, Chain A"/>
    <property type="match status" value="1"/>
</dbReference>
<dbReference type="SUPFAM" id="SSF53448">
    <property type="entry name" value="Nucleotide-diphospho-sugar transferases"/>
    <property type="match status" value="1"/>
</dbReference>
<dbReference type="AlphaFoldDB" id="A0A518KA10"/>
<protein>
    <recommendedName>
        <fullName evidence="3">Glycosyl transferase family 2</fullName>
    </recommendedName>
</protein>
<gene>
    <name evidence="1" type="ORF">Spa11_28400</name>
</gene>
<reference evidence="1 2" key="1">
    <citation type="submission" date="2019-02" db="EMBL/GenBank/DDBJ databases">
        <title>Deep-cultivation of Planctomycetes and their phenomic and genomic characterization uncovers novel biology.</title>
        <authorList>
            <person name="Wiegand S."/>
            <person name="Jogler M."/>
            <person name="Boedeker C."/>
            <person name="Pinto D."/>
            <person name="Vollmers J."/>
            <person name="Rivas-Marin E."/>
            <person name="Kohn T."/>
            <person name="Peeters S.H."/>
            <person name="Heuer A."/>
            <person name="Rast P."/>
            <person name="Oberbeckmann S."/>
            <person name="Bunk B."/>
            <person name="Jeske O."/>
            <person name="Meyerdierks A."/>
            <person name="Storesund J.E."/>
            <person name="Kallscheuer N."/>
            <person name="Luecker S."/>
            <person name="Lage O.M."/>
            <person name="Pohl T."/>
            <person name="Merkel B.J."/>
            <person name="Hornburger P."/>
            <person name="Mueller R.-W."/>
            <person name="Bruemmer F."/>
            <person name="Labrenz M."/>
            <person name="Spormann A.M."/>
            <person name="Op den Camp H."/>
            <person name="Overmann J."/>
            <person name="Amann R."/>
            <person name="Jetten M.S.M."/>
            <person name="Mascher T."/>
            <person name="Medema M.H."/>
            <person name="Devos D.P."/>
            <person name="Kaster A.-K."/>
            <person name="Ovreas L."/>
            <person name="Rohde M."/>
            <person name="Galperin M.Y."/>
            <person name="Jogler C."/>
        </authorList>
    </citation>
    <scope>NUCLEOTIDE SEQUENCE [LARGE SCALE GENOMIC DNA]</scope>
    <source>
        <strain evidence="1 2">Spa11</strain>
    </source>
</reference>
<keyword evidence="2" id="KW-1185">Reference proteome</keyword>
<evidence type="ECO:0000313" key="2">
    <source>
        <dbReference type="Proteomes" id="UP000316426"/>
    </source>
</evidence>
<dbReference type="EMBL" id="CP036349">
    <property type="protein sequence ID" value="QDV74634.1"/>
    <property type="molecule type" value="Genomic_DNA"/>
</dbReference>
<name>A0A518KA10_9BACT</name>
<proteinExistence type="predicted"/>
<accession>A0A518KA10</accession>
<evidence type="ECO:0000313" key="1">
    <source>
        <dbReference type="EMBL" id="QDV74634.1"/>
    </source>
</evidence>
<dbReference type="InterPro" id="IPR029044">
    <property type="entry name" value="Nucleotide-diphossugar_trans"/>
</dbReference>
<evidence type="ECO:0008006" key="3">
    <source>
        <dbReference type="Google" id="ProtNLM"/>
    </source>
</evidence>
<sequence>MKVSGFTILRDGARLGYPFVESIRSLLPLVDELVVAVGNCTDETPAMLRAIGSPKVRAFDTVWDPALQKGGKVLAVETNKALAACSGDWCFYLQGDEVLHEQDYDRLRRAMERNLEKPEVEGLSFRYHHFKGSFDLRDPLPYRKQVRIVRNGVGVVSVGDACGFGVTTATGTRKLRTAASGAWIYHYGWVRPPRVMNQKHSEFLRYYNGDEGVGLKQAERQVAEDYAYDVSRCEPFCGTHPAVMRERVAAQDWEAPYQYVPRWRNRAYWDGFMRKNFATLYRWAS</sequence>
<dbReference type="KEGG" id="bmei:Spa11_28400"/>
<dbReference type="Proteomes" id="UP000316426">
    <property type="component" value="Chromosome"/>
</dbReference>
<dbReference type="RefSeq" id="WP_145113207.1">
    <property type="nucleotide sequence ID" value="NZ_CP036349.1"/>
</dbReference>